<dbReference type="Proteomes" id="UP000555828">
    <property type="component" value="Unassembled WGS sequence"/>
</dbReference>
<organism evidence="1 2">
    <name type="scientific">Thermosipho japonicus</name>
    <dbReference type="NCBI Taxonomy" id="90323"/>
    <lineage>
        <taxon>Bacteria</taxon>
        <taxon>Thermotogati</taxon>
        <taxon>Thermotogota</taxon>
        <taxon>Thermotogae</taxon>
        <taxon>Thermotogales</taxon>
        <taxon>Fervidobacteriaceae</taxon>
        <taxon>Thermosipho</taxon>
    </lineage>
</organism>
<dbReference type="EMBL" id="JACHEX010000003">
    <property type="protein sequence ID" value="MBB6062766.1"/>
    <property type="molecule type" value="Genomic_DNA"/>
</dbReference>
<evidence type="ECO:0000313" key="2">
    <source>
        <dbReference type="Proteomes" id="UP000555828"/>
    </source>
</evidence>
<sequence>MIKQVFHDAEGVLETQQPHFKRQLKKAFEEDNTLKILDKEIKFVNSNPNKEKDYKNYSYFIELIDLILGVVSFSYDCKHDFNKVNSQKIEARKNMASKINIILWQIFNKKAYFKNFDVSFFLKIHMMKMYLLKILFLKDNQSF</sequence>
<proteinExistence type="predicted"/>
<evidence type="ECO:0000313" key="1">
    <source>
        <dbReference type="EMBL" id="MBB6062766.1"/>
    </source>
</evidence>
<reference evidence="1 2" key="1">
    <citation type="submission" date="2020-08" db="EMBL/GenBank/DDBJ databases">
        <title>Genomic Encyclopedia of Type Strains, Phase IV (KMG-IV): sequencing the most valuable type-strain genomes for metagenomic binning, comparative biology and taxonomic classification.</title>
        <authorList>
            <person name="Goeker M."/>
        </authorList>
    </citation>
    <scope>NUCLEOTIDE SEQUENCE [LARGE SCALE GENOMIC DNA]</scope>
    <source>
        <strain evidence="1 2">DSM 13481</strain>
    </source>
</reference>
<gene>
    <name evidence="1" type="ORF">HNP65_001218</name>
</gene>
<accession>A0A841GGH2</accession>
<protein>
    <submittedName>
        <fullName evidence="1">Uncharacterized protein</fullName>
    </submittedName>
</protein>
<name>A0A841GGH2_9BACT</name>
<keyword evidence="2" id="KW-1185">Reference proteome</keyword>
<dbReference type="AlphaFoldDB" id="A0A841GGH2"/>
<dbReference type="RefSeq" id="WP_184619407.1">
    <property type="nucleotide sequence ID" value="NZ_JACHEX010000003.1"/>
</dbReference>
<comment type="caution">
    <text evidence="1">The sequence shown here is derived from an EMBL/GenBank/DDBJ whole genome shotgun (WGS) entry which is preliminary data.</text>
</comment>